<dbReference type="PIRSF" id="PIRSF000724">
    <property type="entry name" value="Pgk"/>
    <property type="match status" value="1"/>
</dbReference>
<dbReference type="PANTHER" id="PTHR11406:SF23">
    <property type="entry name" value="PHOSPHOGLYCERATE KINASE 1, CHLOROPLASTIC-RELATED"/>
    <property type="match status" value="1"/>
</dbReference>
<name>A0ABT6NYI3_9BACT</name>
<reference evidence="10 11" key="1">
    <citation type="submission" date="2023-04" db="EMBL/GenBank/DDBJ databases">
        <title>The genome sequence of Polyangium sorediatum DSM14670.</title>
        <authorList>
            <person name="Zhang X."/>
        </authorList>
    </citation>
    <scope>NUCLEOTIDE SEQUENCE [LARGE SCALE GENOMIC DNA]</scope>
    <source>
        <strain evidence="10 11">DSM 14670</strain>
    </source>
</reference>
<dbReference type="InterPro" id="IPR015911">
    <property type="entry name" value="Phosphoglycerate_kinase_CS"/>
</dbReference>
<keyword evidence="8" id="KW-0324">Glycolysis</keyword>
<comment type="caution">
    <text evidence="10">The sequence shown here is derived from an EMBL/GenBank/DDBJ whole genome shotgun (WGS) entry which is preliminary data.</text>
</comment>
<evidence type="ECO:0000256" key="1">
    <source>
        <dbReference type="ARBA" id="ARBA00000642"/>
    </source>
</evidence>
<dbReference type="Proteomes" id="UP001160301">
    <property type="component" value="Unassembled WGS sequence"/>
</dbReference>
<organism evidence="10 11">
    <name type="scientific">Polyangium sorediatum</name>
    <dbReference type="NCBI Taxonomy" id="889274"/>
    <lineage>
        <taxon>Bacteria</taxon>
        <taxon>Pseudomonadati</taxon>
        <taxon>Myxococcota</taxon>
        <taxon>Polyangia</taxon>
        <taxon>Polyangiales</taxon>
        <taxon>Polyangiaceae</taxon>
        <taxon>Polyangium</taxon>
    </lineage>
</organism>
<accession>A0ABT6NYI3</accession>
<dbReference type="HAMAP" id="MF_00145">
    <property type="entry name" value="Phosphoglyc_kinase"/>
    <property type="match status" value="1"/>
</dbReference>
<proteinExistence type="inferred from homology"/>
<feature type="binding site" evidence="8">
    <location>
        <position position="45"/>
    </location>
    <ligand>
        <name>substrate</name>
    </ligand>
</feature>
<evidence type="ECO:0000256" key="9">
    <source>
        <dbReference type="RuleBase" id="RU000532"/>
    </source>
</evidence>
<evidence type="ECO:0000256" key="8">
    <source>
        <dbReference type="HAMAP-Rule" id="MF_00145"/>
    </source>
</evidence>
<feature type="binding site" evidence="8">
    <location>
        <position position="160"/>
    </location>
    <ligand>
        <name>substrate</name>
    </ligand>
</feature>
<dbReference type="RefSeq" id="WP_136970616.1">
    <property type="nucleotide sequence ID" value="NZ_JARZHI010000027.1"/>
</dbReference>
<dbReference type="InterPro" id="IPR015824">
    <property type="entry name" value="Phosphoglycerate_kinase_N"/>
</dbReference>
<comment type="similarity">
    <text evidence="2 8 9">Belongs to the phosphoglycerate kinase family.</text>
</comment>
<keyword evidence="6 8" id="KW-0418">Kinase</keyword>
<feature type="binding site" evidence="8">
    <location>
        <position position="211"/>
    </location>
    <ligand>
        <name>ATP</name>
        <dbReference type="ChEBI" id="CHEBI:30616"/>
    </ligand>
</feature>
<comment type="catalytic activity">
    <reaction evidence="1 8 9">
        <text>(2R)-3-phosphoglycerate + ATP = (2R)-3-phospho-glyceroyl phosphate + ADP</text>
        <dbReference type="Rhea" id="RHEA:14801"/>
        <dbReference type="ChEBI" id="CHEBI:30616"/>
        <dbReference type="ChEBI" id="CHEBI:57604"/>
        <dbReference type="ChEBI" id="CHEBI:58272"/>
        <dbReference type="ChEBI" id="CHEBI:456216"/>
        <dbReference type="EC" id="2.7.2.3"/>
    </reaction>
</comment>
<evidence type="ECO:0000313" key="10">
    <source>
        <dbReference type="EMBL" id="MDI1433202.1"/>
    </source>
</evidence>
<evidence type="ECO:0000256" key="4">
    <source>
        <dbReference type="ARBA" id="ARBA00022679"/>
    </source>
</evidence>
<evidence type="ECO:0000256" key="3">
    <source>
        <dbReference type="ARBA" id="ARBA00013061"/>
    </source>
</evidence>
<dbReference type="SUPFAM" id="SSF53748">
    <property type="entry name" value="Phosphoglycerate kinase"/>
    <property type="match status" value="1"/>
</dbReference>
<comment type="pathway">
    <text evidence="8">Carbohydrate degradation; glycolysis; pyruvate from D-glyceraldehyde 3-phosphate: step 2/5.</text>
</comment>
<keyword evidence="5 8" id="KW-0547">Nucleotide-binding</keyword>
<dbReference type="Gene3D" id="3.40.50.1260">
    <property type="entry name" value="Phosphoglycerate kinase, N-terminal domain"/>
    <property type="match status" value="2"/>
</dbReference>
<dbReference type="GO" id="GO:0004618">
    <property type="term" value="F:phosphoglycerate kinase activity"/>
    <property type="evidence" value="ECO:0007669"/>
    <property type="project" value="UniProtKB-EC"/>
</dbReference>
<dbReference type="InterPro" id="IPR036043">
    <property type="entry name" value="Phosphoglycerate_kinase_sf"/>
</dbReference>
<gene>
    <name evidence="8" type="primary">pgk</name>
    <name evidence="10" type="ORF">QHF89_27145</name>
</gene>
<feature type="binding site" evidence="8">
    <location>
        <begin position="358"/>
        <end position="361"/>
    </location>
    <ligand>
        <name>ATP</name>
        <dbReference type="ChEBI" id="CHEBI:30616"/>
    </ligand>
</feature>
<keyword evidence="4 8" id="KW-0808">Transferase</keyword>
<sequence length="410" mass="43566">MKLTGIRSIEDLAKDSGLANKRVFIRVDFNVPLDKKTGAITDDARIRESIPTIKVAVDAGAKVILASHLGRPKPGKHEGCSLEPAGARLAELTGYEVHLTDDCIGDGPKKVTHDLRAGQVCLLENLRFHEEEEKDEENFARQLAELCDIYVDDAFGAAHRAHASVHALPRMIRDRAAGLLMLKELRSLARLLDRPEKPYVAVLGGAKVSDKIAVVESLLNVVDTLCIGGAMANTFLAAQGKKVAASKIEDDKLPLARTILQKARERGAKVLLPVDVVVAKSLDAESGTAVSVDAIPDGTMALDIGPKTVELFGNAIERAKTVFWNGPMGLFESKAFSNGTFEIARIMSRAEGFTVVGGGDSAAAVRAAGEEIAKGMDHISTGGGAALELIEGRKLPGVEALRSAVAEEAS</sequence>
<comment type="caution">
    <text evidence="8">Lacks conserved residue(s) required for the propagation of feature annotation.</text>
</comment>
<feature type="binding site" evidence="8">
    <location>
        <begin position="28"/>
        <end position="30"/>
    </location>
    <ligand>
        <name>substrate</name>
    </ligand>
</feature>
<dbReference type="PROSITE" id="PS00111">
    <property type="entry name" value="PGLYCERATE_KINASE"/>
    <property type="match status" value="1"/>
</dbReference>
<keyword evidence="7 8" id="KW-0067">ATP-binding</keyword>
<keyword evidence="8" id="KW-0963">Cytoplasm</keyword>
<evidence type="ECO:0000256" key="6">
    <source>
        <dbReference type="ARBA" id="ARBA00022777"/>
    </source>
</evidence>
<dbReference type="InterPro" id="IPR001576">
    <property type="entry name" value="Phosphoglycerate_kinase"/>
</dbReference>
<evidence type="ECO:0000313" key="11">
    <source>
        <dbReference type="Proteomes" id="UP001160301"/>
    </source>
</evidence>
<dbReference type="EMBL" id="JARZHI010000027">
    <property type="protein sequence ID" value="MDI1433202.1"/>
    <property type="molecule type" value="Genomic_DNA"/>
</dbReference>
<comment type="subcellular location">
    <subcellularLocation>
        <location evidence="8">Cytoplasm</location>
    </subcellularLocation>
</comment>
<evidence type="ECO:0000256" key="5">
    <source>
        <dbReference type="ARBA" id="ARBA00022741"/>
    </source>
</evidence>
<keyword evidence="11" id="KW-1185">Reference proteome</keyword>
<comment type="subunit">
    <text evidence="8">Monomer.</text>
</comment>
<dbReference type="PRINTS" id="PR00477">
    <property type="entry name" value="PHGLYCKINASE"/>
</dbReference>
<feature type="binding site" evidence="8">
    <location>
        <begin position="68"/>
        <end position="71"/>
    </location>
    <ligand>
        <name>substrate</name>
    </ligand>
</feature>
<dbReference type="PANTHER" id="PTHR11406">
    <property type="entry name" value="PHOSPHOGLYCERATE KINASE"/>
    <property type="match status" value="1"/>
</dbReference>
<feature type="binding site" evidence="8">
    <location>
        <position position="332"/>
    </location>
    <ligand>
        <name>ATP</name>
        <dbReference type="ChEBI" id="CHEBI:30616"/>
    </ligand>
</feature>
<protein>
    <recommendedName>
        <fullName evidence="3 8">Phosphoglycerate kinase</fullName>
        <ecNumber evidence="3 8">2.7.2.3</ecNumber>
    </recommendedName>
</protein>
<dbReference type="Pfam" id="PF00162">
    <property type="entry name" value="PGK"/>
    <property type="match status" value="1"/>
</dbReference>
<evidence type="ECO:0000256" key="2">
    <source>
        <dbReference type="ARBA" id="ARBA00008982"/>
    </source>
</evidence>
<feature type="binding site" evidence="8">
    <location>
        <position position="127"/>
    </location>
    <ligand>
        <name>substrate</name>
    </ligand>
</feature>
<evidence type="ECO:0000256" key="7">
    <source>
        <dbReference type="ARBA" id="ARBA00022840"/>
    </source>
</evidence>
<dbReference type="EC" id="2.7.2.3" evidence="3 8"/>